<dbReference type="GeneID" id="104763705"/>
<sequence>MQSSIGKGFQLFPFLIILFVSLCLSHVCWIQVRANSVLNSTDESRSTDPFLLSTSLPVDTAFKFPSALPVIPSGKSNFGKGRIDLGGLEVIQVSISTSTSKIVWRTYEGMGLTIYQPINLPPSFFTLGFYAQPNNRQLFGWVLAARDVSGDSLRPPVGYIAVMNTTSMIIKQDGPAYFWQPLCLNGYQAVGLYVTTSPLEPSLSQESISCVRSDLTEQSEADTWVWGTEELTISSMRPANRGTEATGVYTGTFSCKRLNFSPPPPPLSCLKNTRSGLSSMPSKDQTSLLFKTYSPWVYLHPDEDFLPSSVEWFFSNGALLFQKGNESNPVAIQPDGSNLPQGGSDDGLFWLDYPADKDAKERVKRGDLGNTKVYLHIKPMFGGTFTDIVVWIFYPFNGNARLKFLFVKSLWLGDVGEHIGDWEHVTLRISNFNGELWRAYLSEHSAGTLVEACDLEFQGGNKPVSYSSLHGHAMFSRPGMVLQGEGGNGLRNDMARSDKFFDAGAAYEMVAGPGMVEPPWLNYFRKWGPFVQHDIQKTFDGIAKTLPGFFRAKFRKFINQIPRELFQEDGPTGPKVKRSWTADE</sequence>
<keyword evidence="2" id="KW-1185">Reference proteome</keyword>
<protein>
    <submittedName>
        <fullName evidence="3">Uncharacterized protein LOC104763705</fullName>
    </submittedName>
</protein>
<feature type="chain" id="PRO_5047511979" evidence="1">
    <location>
        <begin position="26"/>
        <end position="584"/>
    </location>
</feature>
<feature type="signal peptide" evidence="1">
    <location>
        <begin position="1"/>
        <end position="25"/>
    </location>
</feature>
<name>A0ABM0XFQ8_CAMSA</name>
<dbReference type="Proteomes" id="UP000694864">
    <property type="component" value="Chromosome 19"/>
</dbReference>
<reference evidence="2" key="1">
    <citation type="journal article" date="2014" name="Nat. Commun.">
        <title>The emerging biofuel crop Camelina sativa retains a highly undifferentiated hexaploid genome structure.</title>
        <authorList>
            <person name="Kagale S."/>
            <person name="Koh C."/>
            <person name="Nixon J."/>
            <person name="Bollina V."/>
            <person name="Clarke W.E."/>
            <person name="Tuteja R."/>
            <person name="Spillane C."/>
            <person name="Robinson S.J."/>
            <person name="Links M.G."/>
            <person name="Clarke C."/>
            <person name="Higgins E.E."/>
            <person name="Huebert T."/>
            <person name="Sharpe A.G."/>
            <person name="Parkin I.A."/>
        </authorList>
    </citation>
    <scope>NUCLEOTIDE SEQUENCE [LARGE SCALE GENOMIC DNA]</scope>
    <source>
        <strain evidence="2">cv. DH55</strain>
    </source>
</reference>
<gene>
    <name evidence="3" type="primary">LOC104763705</name>
</gene>
<dbReference type="RefSeq" id="XP_010485352.1">
    <property type="nucleotide sequence ID" value="XM_010487050.1"/>
</dbReference>
<dbReference type="Pfam" id="PF06101">
    <property type="entry name" value="Vps62"/>
    <property type="match status" value="1"/>
</dbReference>
<dbReference type="PANTHER" id="PTHR48152">
    <property type="entry name" value="F1C9.34 PROTEIN"/>
    <property type="match status" value="1"/>
</dbReference>
<dbReference type="PANTHER" id="PTHR48152:SF2">
    <property type="entry name" value="F1C9.34 PROTEIN-RELATED"/>
    <property type="match status" value="1"/>
</dbReference>
<evidence type="ECO:0000313" key="3">
    <source>
        <dbReference type="RefSeq" id="XP_010485352.1"/>
    </source>
</evidence>
<organism evidence="2 3">
    <name type="scientific">Camelina sativa</name>
    <name type="common">False flax</name>
    <name type="synonym">Myagrum sativum</name>
    <dbReference type="NCBI Taxonomy" id="90675"/>
    <lineage>
        <taxon>Eukaryota</taxon>
        <taxon>Viridiplantae</taxon>
        <taxon>Streptophyta</taxon>
        <taxon>Embryophyta</taxon>
        <taxon>Tracheophyta</taxon>
        <taxon>Spermatophyta</taxon>
        <taxon>Magnoliopsida</taxon>
        <taxon>eudicotyledons</taxon>
        <taxon>Gunneridae</taxon>
        <taxon>Pentapetalae</taxon>
        <taxon>rosids</taxon>
        <taxon>malvids</taxon>
        <taxon>Brassicales</taxon>
        <taxon>Brassicaceae</taxon>
        <taxon>Camelineae</taxon>
        <taxon>Camelina</taxon>
    </lineage>
</organism>
<evidence type="ECO:0000256" key="1">
    <source>
        <dbReference type="SAM" id="SignalP"/>
    </source>
</evidence>
<evidence type="ECO:0000313" key="2">
    <source>
        <dbReference type="Proteomes" id="UP000694864"/>
    </source>
</evidence>
<accession>A0ABM0XFQ8</accession>
<dbReference type="InterPro" id="IPR009291">
    <property type="entry name" value="Vps62"/>
</dbReference>
<keyword evidence="1" id="KW-0732">Signal</keyword>
<proteinExistence type="predicted"/>
<reference evidence="3" key="2">
    <citation type="submission" date="2025-08" db="UniProtKB">
        <authorList>
            <consortium name="RefSeq"/>
        </authorList>
    </citation>
    <scope>IDENTIFICATION</scope>
    <source>
        <tissue evidence="3">Leaf</tissue>
    </source>
</reference>